<feature type="region of interest" description="Disordered" evidence="3">
    <location>
        <begin position="306"/>
        <end position="451"/>
    </location>
</feature>
<feature type="region of interest" description="Disordered" evidence="3">
    <location>
        <begin position="473"/>
        <end position="528"/>
    </location>
</feature>
<evidence type="ECO:0000259" key="4">
    <source>
        <dbReference type="Pfam" id="PF01557"/>
    </source>
</evidence>
<dbReference type="SUPFAM" id="SSF56529">
    <property type="entry name" value="FAH"/>
    <property type="match status" value="1"/>
</dbReference>
<dbReference type="GO" id="GO:0046872">
    <property type="term" value="F:metal ion binding"/>
    <property type="evidence" value="ECO:0007669"/>
    <property type="project" value="UniProtKB-KW"/>
</dbReference>
<feature type="region of interest" description="Disordered" evidence="3">
    <location>
        <begin position="1052"/>
        <end position="1282"/>
    </location>
</feature>
<feature type="compositionally biased region" description="Pro residues" evidence="3">
    <location>
        <begin position="1149"/>
        <end position="1164"/>
    </location>
</feature>
<dbReference type="HOGENOM" id="CLU_263001_0_0_1"/>
<feature type="compositionally biased region" description="Pro residues" evidence="3">
    <location>
        <begin position="756"/>
        <end position="765"/>
    </location>
</feature>
<gene>
    <name evidence="5" type="ORF">LEMA_P066030.1</name>
</gene>
<dbReference type="FunFam" id="3.90.850.10:FF:000002">
    <property type="entry name" value="2-hydroxyhepta-2,4-diene-1,7-dioate isomerase"/>
    <property type="match status" value="1"/>
</dbReference>
<keyword evidence="2" id="KW-0479">Metal-binding</keyword>
<dbReference type="InterPro" id="IPR011234">
    <property type="entry name" value="Fumarylacetoacetase-like_C"/>
</dbReference>
<sequence length="1282" mass="138773">MATFERLIRFKTADGAVLYGDLGAETPTREILGREVDVLEGDIKTGFRKGEGKAKVEELLCPLEKEMVAGVLCIGLNYRKHALECNLEIPKMPALFTKPRDALAGPLDPIPIPPTCQSALDYEGELTIILSRDCKNVSAAEAPSYILGYTVANDLSARNYQLPASISGGQFSYAKSFDHFAPMGPCIASPRAIPDPQNLHYVTKVNGQLRQQTCTDDMIHGIPQIIEHLSRGTTLRAGTAILTGTPSGVGLFMEPKGFLKHGDEVEGVAIPAFPLQYCHGLPNALAHLLFQFTDGMELLADDDVDAQGETDSDFGAGGEADTDVDAEGETDSGIEDDEPADLKRVQGGDETQAPLGTDCLIEAEGSPGGNAPTASSLQIDNESQVQTQNTAQPEPRQAGELEDANNFDGQDTGGLRTSPMVQDDEAELEHDRRGHNVRGNGRQSRSLPAMTQGPESIRNLVLDWIRSEVTGPRRSGIDCSTSRSATGNVSGGRMSQGRFDSGAGLDPTPTVGLEAAGDSDSEYGDEGFSSVDDRAIKLAYQRQLERQRKRRQQQVAKGLNGSAKKGGFRQYTREDMDMVPWSCRINTNTILSREFIAATLVFLDSIWQKDVESIETQVDAFMATHRPLFSSFADLSVWQHPILSWCLRVERRLKFHEADSPAQMELARELGLGIPHPHDGYPCPADCPRRSPPVDIERSLEEGRKVYVGQITFLSMKKQRIKEIEEAEREGRPPPDGLLLKPIPHVPERPDGYETPPSPCSPPPASSGRLGVEVGGEGEFDVPNSPGPFDSPSSDSESRSTLPLPFEKSFGKRPFGSMGPPIIAKSQLRPLVSDNTETSMREIMPELSTEMVQGTDDAMELEPHAEASSSRPQSHGSKSGTVQYQHRCYTHAPPKAPSCYIKRLPPSHNAAKEKISRKRPRYPWSPDPATSPRYPGSPETKTSPPSLNSLETLQAANQSRLDEALGIDSDEEVVPASHNEGSGVDPKRTVQTVHTVMRYILGEFEQERGDLDIRKPGGGSGALATASVEDEGTPLEGLRALLPSPLLDDILGDVIRDVGKKRRRDTDVEGMLDEVEDRKRQKREAESTSTEFPVTQNRNPTSSMTISTPKSPPIDDASEVYNREPPAMTPSPRLKHARLGEENAAVTPNPSPPSASPSTSPPLPTTTHQSTRSPAQISTPLPPTRFHSSPRDAHGDRLAALNAARLGQRQDPMIPTYSAEGGDRAAGGEQPPAARAQSGAGTESMGGVQGEGDPVFAWPTGLEGEEEGESGSESEDGMHEVV</sequence>
<dbReference type="Gene3D" id="3.90.850.10">
    <property type="entry name" value="Fumarylacetoacetase-like, C-terminal domain"/>
    <property type="match status" value="1"/>
</dbReference>
<evidence type="ECO:0000313" key="6">
    <source>
        <dbReference type="Proteomes" id="UP000002668"/>
    </source>
</evidence>
<feature type="compositionally biased region" description="Polar residues" evidence="3">
    <location>
        <begin position="939"/>
        <end position="959"/>
    </location>
</feature>
<dbReference type="GO" id="GO:0006107">
    <property type="term" value="P:oxaloacetate metabolic process"/>
    <property type="evidence" value="ECO:0007669"/>
    <property type="project" value="UniProtKB-ARBA"/>
</dbReference>
<keyword evidence="6" id="KW-1185">Reference proteome</keyword>
<feature type="compositionally biased region" description="Polar residues" evidence="3">
    <location>
        <begin position="478"/>
        <end position="488"/>
    </location>
</feature>
<evidence type="ECO:0000256" key="3">
    <source>
        <dbReference type="SAM" id="MobiDB-lite"/>
    </source>
</evidence>
<dbReference type="VEuPathDB" id="FungiDB:LEMA_P066030.1"/>
<dbReference type="PANTHER" id="PTHR11820:SF7">
    <property type="entry name" value="ACYLPYRUVASE FAHD1, MITOCHONDRIAL"/>
    <property type="match status" value="1"/>
</dbReference>
<feature type="compositionally biased region" description="Acidic residues" evidence="3">
    <location>
        <begin position="320"/>
        <end position="339"/>
    </location>
</feature>
<organism evidence="5 6">
    <name type="scientific">Leptosphaeria maculans (strain JN3 / isolate v23.1.3 / race Av1-4-5-6-7-8)</name>
    <name type="common">Blackleg fungus</name>
    <name type="synonym">Phoma lingam</name>
    <dbReference type="NCBI Taxonomy" id="985895"/>
    <lineage>
        <taxon>Eukaryota</taxon>
        <taxon>Fungi</taxon>
        <taxon>Dikarya</taxon>
        <taxon>Ascomycota</taxon>
        <taxon>Pezizomycotina</taxon>
        <taxon>Dothideomycetes</taxon>
        <taxon>Pleosporomycetidae</taxon>
        <taxon>Pleosporales</taxon>
        <taxon>Pleosporineae</taxon>
        <taxon>Leptosphaeriaceae</taxon>
        <taxon>Plenodomus</taxon>
        <taxon>Plenodomus lingam/Leptosphaeria maculans species complex</taxon>
    </lineage>
</organism>
<feature type="region of interest" description="Disordered" evidence="3">
    <location>
        <begin position="1008"/>
        <end position="1030"/>
    </location>
</feature>
<feature type="compositionally biased region" description="Polar residues" evidence="3">
    <location>
        <begin position="372"/>
        <end position="392"/>
    </location>
</feature>
<comment type="similarity">
    <text evidence="1">Belongs to the FAH family.</text>
</comment>
<feature type="compositionally biased region" description="Acidic residues" evidence="3">
    <location>
        <begin position="1263"/>
        <end position="1275"/>
    </location>
</feature>
<dbReference type="Proteomes" id="UP000002668">
    <property type="component" value="Genome"/>
</dbReference>
<feature type="domain" description="Fumarylacetoacetase-like C-terminal" evidence="4">
    <location>
        <begin position="71"/>
        <end position="266"/>
    </location>
</feature>
<dbReference type="EMBL" id="FP929064">
    <property type="protein sequence ID" value="CBX90477.1"/>
    <property type="molecule type" value="Genomic_DNA"/>
</dbReference>
<dbReference type="GO" id="GO:0050163">
    <property type="term" value="F:oxaloacetate tautomerase activity"/>
    <property type="evidence" value="ECO:0007669"/>
    <property type="project" value="UniProtKB-ARBA"/>
</dbReference>
<feature type="compositionally biased region" description="Low complexity" evidence="3">
    <location>
        <begin position="783"/>
        <end position="803"/>
    </location>
</feature>
<name>E4ZGQ7_LEPMJ</name>
<evidence type="ECO:0000313" key="5">
    <source>
        <dbReference type="EMBL" id="CBX90477.1"/>
    </source>
</evidence>
<feature type="compositionally biased region" description="Basic and acidic residues" evidence="3">
    <location>
        <begin position="724"/>
        <end position="733"/>
    </location>
</feature>
<feature type="compositionally biased region" description="Basic and acidic residues" evidence="3">
    <location>
        <begin position="1076"/>
        <end position="1086"/>
    </location>
</feature>
<dbReference type="STRING" id="985895.E4ZGQ7"/>
<protein>
    <recommendedName>
        <fullName evidence="4">Fumarylacetoacetase-like C-terminal domain-containing protein</fullName>
    </recommendedName>
</protein>
<evidence type="ECO:0000256" key="2">
    <source>
        <dbReference type="ARBA" id="ARBA00022723"/>
    </source>
</evidence>
<feature type="compositionally biased region" description="Polar residues" evidence="3">
    <location>
        <begin position="867"/>
        <end position="884"/>
    </location>
</feature>
<feature type="region of interest" description="Disordered" evidence="3">
    <location>
        <begin position="724"/>
        <end position="989"/>
    </location>
</feature>
<evidence type="ECO:0000256" key="1">
    <source>
        <dbReference type="ARBA" id="ARBA00010211"/>
    </source>
</evidence>
<dbReference type="OrthoDB" id="411064at2759"/>
<dbReference type="Pfam" id="PF01557">
    <property type="entry name" value="FAA_hydrolase"/>
    <property type="match status" value="1"/>
</dbReference>
<feature type="region of interest" description="Disordered" evidence="3">
    <location>
        <begin position="547"/>
        <end position="567"/>
    </location>
</feature>
<dbReference type="InterPro" id="IPR036663">
    <property type="entry name" value="Fumarylacetoacetase_C_sf"/>
</dbReference>
<feature type="compositionally biased region" description="Polar residues" evidence="3">
    <location>
        <begin position="1087"/>
        <end position="1109"/>
    </location>
</feature>
<dbReference type="InParanoid" id="E4ZGQ7"/>
<dbReference type="eggNOG" id="KOG1535">
    <property type="taxonomic scope" value="Eukaryota"/>
</dbReference>
<reference evidence="6" key="1">
    <citation type="journal article" date="2011" name="Nat. Commun.">
        <title>Effector diversification within compartments of the Leptosphaeria maculans genome affected by Repeat-Induced Point mutations.</title>
        <authorList>
            <person name="Rouxel T."/>
            <person name="Grandaubert J."/>
            <person name="Hane J.K."/>
            <person name="Hoede C."/>
            <person name="van de Wouw A.P."/>
            <person name="Couloux A."/>
            <person name="Dominguez V."/>
            <person name="Anthouard V."/>
            <person name="Bally P."/>
            <person name="Bourras S."/>
            <person name="Cozijnsen A.J."/>
            <person name="Ciuffetti L.M."/>
            <person name="Degrave A."/>
            <person name="Dilmaghani A."/>
            <person name="Duret L."/>
            <person name="Fudal I."/>
            <person name="Goodwin S.B."/>
            <person name="Gout L."/>
            <person name="Glaser N."/>
            <person name="Linglin J."/>
            <person name="Kema G.H.J."/>
            <person name="Lapalu N."/>
            <person name="Lawrence C.B."/>
            <person name="May K."/>
            <person name="Meyer M."/>
            <person name="Ollivier B."/>
            <person name="Poulain J."/>
            <person name="Schoch C.L."/>
            <person name="Simon A."/>
            <person name="Spatafora J.W."/>
            <person name="Stachowiak A."/>
            <person name="Turgeon B.G."/>
            <person name="Tyler B.M."/>
            <person name="Vincent D."/>
            <person name="Weissenbach J."/>
            <person name="Amselem J."/>
            <person name="Quesneville H."/>
            <person name="Oliver R.P."/>
            <person name="Wincker P."/>
            <person name="Balesdent M.-H."/>
            <person name="Howlett B.J."/>
        </authorList>
    </citation>
    <scope>NUCLEOTIDE SEQUENCE [LARGE SCALE GENOMIC DNA]</scope>
    <source>
        <strain evidence="6">JN3 / isolate v23.1.3 / race Av1-4-5-6-7-8</strain>
    </source>
</reference>
<dbReference type="GO" id="GO:0018773">
    <property type="term" value="F:acetylpyruvate hydrolase activity"/>
    <property type="evidence" value="ECO:0007669"/>
    <property type="project" value="TreeGrafter"/>
</dbReference>
<proteinExistence type="inferred from homology"/>
<dbReference type="PANTHER" id="PTHR11820">
    <property type="entry name" value="ACYLPYRUVASE"/>
    <property type="match status" value="1"/>
</dbReference>
<accession>E4ZGQ7</accession>